<dbReference type="SMART" id="SM00883">
    <property type="entry name" value="Cpn10"/>
    <property type="match status" value="1"/>
</dbReference>
<dbReference type="GeneID" id="54781659"/>
<dbReference type="AlphaFoldDB" id="A0A642US77"/>
<dbReference type="RefSeq" id="XP_034012144.1">
    <property type="nucleotide sequence ID" value="XM_034155723.1"/>
</dbReference>
<keyword evidence="6" id="KW-1185">Reference proteome</keyword>
<proteinExistence type="inferred from homology"/>
<reference evidence="5 6" key="1">
    <citation type="submission" date="2019-07" db="EMBL/GenBank/DDBJ databases">
        <title>Genome assembly of two rare yeast pathogens: Diutina rugosa and Trichomonascus ciferrii.</title>
        <authorList>
            <person name="Mixao V."/>
            <person name="Saus E."/>
            <person name="Hansen A."/>
            <person name="Lass-Flor C."/>
            <person name="Gabaldon T."/>
        </authorList>
    </citation>
    <scope>NUCLEOTIDE SEQUENCE [LARGE SCALE GENOMIC DNA]</scope>
    <source>
        <strain evidence="5 6">CBS 613</strain>
    </source>
</reference>
<evidence type="ECO:0000256" key="2">
    <source>
        <dbReference type="ARBA" id="ARBA00023186"/>
    </source>
</evidence>
<dbReference type="Gene3D" id="2.30.33.40">
    <property type="entry name" value="GroES chaperonin"/>
    <property type="match status" value="1"/>
</dbReference>
<evidence type="ECO:0008006" key="7">
    <source>
        <dbReference type="Google" id="ProtNLM"/>
    </source>
</evidence>
<dbReference type="HAMAP" id="MF_00580">
    <property type="entry name" value="CH10"/>
    <property type="match status" value="1"/>
</dbReference>
<dbReference type="EMBL" id="SWFT01000096">
    <property type="protein sequence ID" value="KAA8901957.1"/>
    <property type="molecule type" value="Genomic_DNA"/>
</dbReference>
<evidence type="ECO:0000313" key="5">
    <source>
        <dbReference type="EMBL" id="KAA8901957.1"/>
    </source>
</evidence>
<evidence type="ECO:0000256" key="3">
    <source>
        <dbReference type="ARBA" id="ARBA00056825"/>
    </source>
</evidence>
<accession>A0A642US77</accession>
<dbReference type="InterPro" id="IPR011032">
    <property type="entry name" value="GroES-like_sf"/>
</dbReference>
<dbReference type="OMA" id="EDFLIMR"/>
<dbReference type="Proteomes" id="UP000449547">
    <property type="component" value="Unassembled WGS sequence"/>
</dbReference>
<dbReference type="PANTHER" id="PTHR10772">
    <property type="entry name" value="10 KDA HEAT SHOCK PROTEIN"/>
    <property type="match status" value="1"/>
</dbReference>
<gene>
    <name evidence="5" type="ORF">DIURU_003008</name>
</gene>
<evidence type="ECO:0000256" key="4">
    <source>
        <dbReference type="RuleBase" id="RU003479"/>
    </source>
</evidence>
<comment type="similarity">
    <text evidence="1 4">Belongs to the GroES chaperonin family.</text>
</comment>
<dbReference type="GO" id="GO:0044183">
    <property type="term" value="F:protein folding chaperone"/>
    <property type="evidence" value="ECO:0007669"/>
    <property type="project" value="InterPro"/>
</dbReference>
<sequence length="103" mass="10985">MSFLKNAASLKPLFDRVLVQRLKPASKTASGLYIPEKNQEKLPEGTVIATGPGVINPSTGDVIPTSVAAGDKVLLPSYGGSPIKIGDEEYLLYTDKELLAKIE</sequence>
<dbReference type="PROSITE" id="PS00681">
    <property type="entry name" value="CHAPERONINS_CPN10"/>
    <property type="match status" value="1"/>
</dbReference>
<name>A0A642US77_DIURU</name>
<keyword evidence="2 4" id="KW-0143">Chaperone</keyword>
<dbReference type="InterPro" id="IPR020818">
    <property type="entry name" value="Chaperonin_GroES"/>
</dbReference>
<dbReference type="FunFam" id="2.30.33.40:FF:000002">
    <property type="entry name" value="10 kDa chaperonin, mitochondrial"/>
    <property type="match status" value="1"/>
</dbReference>
<comment type="caution">
    <text evidence="5">The sequence shown here is derived from an EMBL/GenBank/DDBJ whole genome shotgun (WGS) entry which is preliminary data.</text>
</comment>
<dbReference type="Pfam" id="PF00166">
    <property type="entry name" value="Cpn10"/>
    <property type="match status" value="1"/>
</dbReference>
<dbReference type="GO" id="GO:0005759">
    <property type="term" value="C:mitochondrial matrix"/>
    <property type="evidence" value="ECO:0007669"/>
    <property type="project" value="TreeGrafter"/>
</dbReference>
<dbReference type="PANTHER" id="PTHR10772:SF0">
    <property type="entry name" value="10 KDA HEAT SHOCK PROTEIN, MITOCHONDRIAL"/>
    <property type="match status" value="1"/>
</dbReference>
<organism evidence="5 6">
    <name type="scientific">Diutina rugosa</name>
    <name type="common">Yeast</name>
    <name type="synonym">Candida rugosa</name>
    <dbReference type="NCBI Taxonomy" id="5481"/>
    <lineage>
        <taxon>Eukaryota</taxon>
        <taxon>Fungi</taxon>
        <taxon>Dikarya</taxon>
        <taxon>Ascomycota</taxon>
        <taxon>Saccharomycotina</taxon>
        <taxon>Pichiomycetes</taxon>
        <taxon>Debaryomycetaceae</taxon>
        <taxon>Diutina</taxon>
    </lineage>
</organism>
<dbReference type="InterPro" id="IPR018369">
    <property type="entry name" value="Chaprnonin_Cpn10_CS"/>
</dbReference>
<evidence type="ECO:0000256" key="1">
    <source>
        <dbReference type="ARBA" id="ARBA00006975"/>
    </source>
</evidence>
<dbReference type="GO" id="GO:0046872">
    <property type="term" value="F:metal ion binding"/>
    <property type="evidence" value="ECO:0007669"/>
    <property type="project" value="TreeGrafter"/>
</dbReference>
<dbReference type="OrthoDB" id="184876at2759"/>
<dbReference type="SUPFAM" id="SSF50129">
    <property type="entry name" value="GroES-like"/>
    <property type="match status" value="1"/>
</dbReference>
<dbReference type="GO" id="GO:0005524">
    <property type="term" value="F:ATP binding"/>
    <property type="evidence" value="ECO:0007669"/>
    <property type="project" value="InterPro"/>
</dbReference>
<dbReference type="VEuPathDB" id="FungiDB:DIURU_003008"/>
<dbReference type="InterPro" id="IPR037124">
    <property type="entry name" value="Chaperonin_GroES_sf"/>
</dbReference>
<evidence type="ECO:0000313" key="6">
    <source>
        <dbReference type="Proteomes" id="UP000449547"/>
    </source>
</evidence>
<dbReference type="GO" id="GO:0051082">
    <property type="term" value="F:unfolded protein binding"/>
    <property type="evidence" value="ECO:0007669"/>
    <property type="project" value="TreeGrafter"/>
</dbReference>
<dbReference type="CDD" id="cd00320">
    <property type="entry name" value="cpn10"/>
    <property type="match status" value="1"/>
</dbReference>
<comment type="function">
    <text evidence="3">Eukaryotic CPN10 homolog which is essential for mitochondrial protein biogenesis, together with CPN60. Binds to CPN60 in the presence of Mg-ATP and suppresses the ATPase activity of the latter.</text>
</comment>
<protein>
    <recommendedName>
        <fullName evidence="7">10 kDa heat shock protein, mitochondrial</fullName>
    </recommendedName>
</protein>
<dbReference type="GO" id="GO:0051087">
    <property type="term" value="F:protein-folding chaperone binding"/>
    <property type="evidence" value="ECO:0007669"/>
    <property type="project" value="TreeGrafter"/>
</dbReference>
<dbReference type="PRINTS" id="PR00297">
    <property type="entry name" value="CHAPERONIN10"/>
</dbReference>